<keyword evidence="5" id="KW-0408">Iron</keyword>
<dbReference type="Proteomes" id="UP000728032">
    <property type="component" value="Unassembled WGS sequence"/>
</dbReference>
<dbReference type="InterPro" id="IPR019791">
    <property type="entry name" value="Haem_peroxidase_animal"/>
</dbReference>
<name>A0A7R9M277_9ACAR</name>
<evidence type="ECO:0000256" key="2">
    <source>
        <dbReference type="ARBA" id="ARBA00022525"/>
    </source>
</evidence>
<feature type="region of interest" description="Disordered" evidence="6">
    <location>
        <begin position="783"/>
        <end position="818"/>
    </location>
</feature>
<dbReference type="InterPro" id="IPR037120">
    <property type="entry name" value="Haem_peroxidase_sf_animal"/>
</dbReference>
<keyword evidence="8" id="KW-1185">Reference proteome</keyword>
<sequence length="914" mass="104576">MLLSYGCLFSGLVLVLVRILLFLQLLRAHRNFGYGLADSGLDQTFNSEENIDTNNVNEKCPQLSFSDNDIEVALNRAQQMRDKLKHIESDIQTKGLFIDTTKISAAARHLIPSQNKLYLRELHENQRFFEDVSRHLIQNRSLSREEALSLKDSNVESHKLIRRKRQTCRSQQPVPCVKSRFRTADGSCNNARNTRWGKSFECVARLLDPEYADGVSVPRVARSGRPLPNPRILSVTIHPQEDFSANFTHMLMQFGQFLDHDISLSPVTQLRSGGIQCCPRPTHPDCFEIPILPNDGFFNRMGKRCINFVRSIPCESCRTGARLQMNELSAFIDASNVYGNSLNESFALRDKDGLLAVGLDRKGRHILPESNNIANDQCSRPNKVCFRAGDNSRVNQHPALTTLHTLWMRQHNRVASALKQLNPSWDAERVFQETRRIIGAQMQMIAYNEFLPVVLGPKVMQFYKLNILGTGFTKYDPAVNPSILSEFSTAAFRFGHSIVNGRFSLISSSTPSQKSSYNLRDNFFTPTRMHNGQMDFILRGLVGRNAQRFDPFCHGDLRNHLYQPRGQVSGSDLPAMNIQRGRDHGIPGYVHYLRFCFNEQITSFEQLDQYMPSSQRQRFQQNYQHVEDIDLFSGGISELPMNGAIVGPTFACIIGTQFNHLKSGDRFYFEHEGQDGSFTSGQLQALRKTLFSRIICINGDNFKEIHSKVFQLNSDRTCLTICLIVLFSTFVTIKAEESLLKNEEIEDKNEEKIETDFKDTDFKDTDFKDKDIIDKDIVKNNDVYPDPNEEYTGNNEYSGYSGGYDPDTGYGQVNGYPDNGYGNDNYNNYNNTNGSTNYTTDNYYAGSRYHKPNAPAAYTFPGAVHYVPVPVVPPVYYQNYRNPAYYQYLRLMYGRYNYNYRQPSHQPYNQFNYK</sequence>
<gene>
    <name evidence="7" type="ORF">ONB1V03_LOCUS8817</name>
</gene>
<dbReference type="PANTHER" id="PTHR11475:SF143">
    <property type="entry name" value="PUTATIVE-RELATED"/>
    <property type="match status" value="1"/>
</dbReference>
<evidence type="ECO:0000313" key="8">
    <source>
        <dbReference type="Proteomes" id="UP000728032"/>
    </source>
</evidence>
<dbReference type="CDD" id="cd09823">
    <property type="entry name" value="peroxinectin_like"/>
    <property type="match status" value="1"/>
</dbReference>
<dbReference type="PANTHER" id="PTHR11475">
    <property type="entry name" value="OXIDASE/PEROXIDASE"/>
    <property type="match status" value="1"/>
</dbReference>
<organism evidence="7">
    <name type="scientific">Oppiella nova</name>
    <dbReference type="NCBI Taxonomy" id="334625"/>
    <lineage>
        <taxon>Eukaryota</taxon>
        <taxon>Metazoa</taxon>
        <taxon>Ecdysozoa</taxon>
        <taxon>Arthropoda</taxon>
        <taxon>Chelicerata</taxon>
        <taxon>Arachnida</taxon>
        <taxon>Acari</taxon>
        <taxon>Acariformes</taxon>
        <taxon>Sarcoptiformes</taxon>
        <taxon>Oribatida</taxon>
        <taxon>Brachypylina</taxon>
        <taxon>Oppioidea</taxon>
        <taxon>Oppiidae</taxon>
        <taxon>Oppiella</taxon>
    </lineage>
</organism>
<keyword evidence="5" id="KW-0349">Heme</keyword>
<evidence type="ECO:0000256" key="3">
    <source>
        <dbReference type="ARBA" id="ARBA00022559"/>
    </source>
</evidence>
<dbReference type="GO" id="GO:0006979">
    <property type="term" value="P:response to oxidative stress"/>
    <property type="evidence" value="ECO:0007669"/>
    <property type="project" value="InterPro"/>
</dbReference>
<evidence type="ECO:0000313" key="7">
    <source>
        <dbReference type="EMBL" id="CAD7652152.1"/>
    </source>
</evidence>
<keyword evidence="2" id="KW-0964">Secreted</keyword>
<keyword evidence="3" id="KW-0560">Oxidoreductase</keyword>
<proteinExistence type="predicted"/>
<evidence type="ECO:0000256" key="5">
    <source>
        <dbReference type="PIRSR" id="PIRSR619791-2"/>
    </source>
</evidence>
<dbReference type="Pfam" id="PF03098">
    <property type="entry name" value="An_peroxidase"/>
    <property type="match status" value="1"/>
</dbReference>
<dbReference type="AlphaFoldDB" id="A0A7R9M277"/>
<reference evidence="7" key="1">
    <citation type="submission" date="2020-11" db="EMBL/GenBank/DDBJ databases">
        <authorList>
            <person name="Tran Van P."/>
        </authorList>
    </citation>
    <scope>NUCLEOTIDE SEQUENCE</scope>
</reference>
<accession>A0A7R9M277</accession>
<dbReference type="OrthoDB" id="823504at2759"/>
<dbReference type="SUPFAM" id="SSF48113">
    <property type="entry name" value="Heme-dependent peroxidases"/>
    <property type="match status" value="1"/>
</dbReference>
<evidence type="ECO:0000256" key="6">
    <source>
        <dbReference type="SAM" id="MobiDB-lite"/>
    </source>
</evidence>
<feature type="non-terminal residue" evidence="7">
    <location>
        <position position="1"/>
    </location>
</feature>
<dbReference type="PRINTS" id="PR00457">
    <property type="entry name" value="ANPEROXIDASE"/>
</dbReference>
<keyword evidence="4" id="KW-0732">Signal</keyword>
<dbReference type="GO" id="GO:0046872">
    <property type="term" value="F:metal ion binding"/>
    <property type="evidence" value="ECO:0007669"/>
    <property type="project" value="UniProtKB-KW"/>
</dbReference>
<evidence type="ECO:0000256" key="1">
    <source>
        <dbReference type="ARBA" id="ARBA00004613"/>
    </source>
</evidence>
<protein>
    <recommendedName>
        <fullName evidence="9">Peroxidase</fullName>
    </recommendedName>
</protein>
<dbReference type="EMBL" id="OC920038">
    <property type="protein sequence ID" value="CAD7652152.1"/>
    <property type="molecule type" value="Genomic_DNA"/>
</dbReference>
<keyword evidence="5" id="KW-0479">Metal-binding</keyword>
<dbReference type="GO" id="GO:0005576">
    <property type="term" value="C:extracellular region"/>
    <property type="evidence" value="ECO:0007669"/>
    <property type="project" value="UniProtKB-SubCell"/>
</dbReference>
<dbReference type="EMBL" id="CAJPVJ010005213">
    <property type="protein sequence ID" value="CAG2169339.1"/>
    <property type="molecule type" value="Genomic_DNA"/>
</dbReference>
<comment type="subcellular location">
    <subcellularLocation>
        <location evidence="1">Secreted</location>
    </subcellularLocation>
</comment>
<dbReference type="GO" id="GO:0020037">
    <property type="term" value="F:heme binding"/>
    <property type="evidence" value="ECO:0007669"/>
    <property type="project" value="InterPro"/>
</dbReference>
<dbReference type="PROSITE" id="PS50292">
    <property type="entry name" value="PEROXIDASE_3"/>
    <property type="match status" value="1"/>
</dbReference>
<dbReference type="GO" id="GO:0004601">
    <property type="term" value="F:peroxidase activity"/>
    <property type="evidence" value="ECO:0007669"/>
    <property type="project" value="UniProtKB-KW"/>
</dbReference>
<dbReference type="Gene3D" id="1.10.640.10">
    <property type="entry name" value="Haem peroxidase domain superfamily, animal type"/>
    <property type="match status" value="1"/>
</dbReference>
<evidence type="ECO:0000256" key="4">
    <source>
        <dbReference type="ARBA" id="ARBA00022729"/>
    </source>
</evidence>
<keyword evidence="3" id="KW-0575">Peroxidase</keyword>
<dbReference type="FunFam" id="1.10.640.10:FF:000003">
    <property type="entry name" value="chorion peroxidase"/>
    <property type="match status" value="1"/>
</dbReference>
<evidence type="ECO:0008006" key="9">
    <source>
        <dbReference type="Google" id="ProtNLM"/>
    </source>
</evidence>
<dbReference type="InterPro" id="IPR010255">
    <property type="entry name" value="Haem_peroxidase_sf"/>
</dbReference>
<feature type="binding site" description="axial binding residue" evidence="5">
    <location>
        <position position="496"/>
    </location>
    <ligand>
        <name>heme b</name>
        <dbReference type="ChEBI" id="CHEBI:60344"/>
    </ligand>
    <ligandPart>
        <name>Fe</name>
        <dbReference type="ChEBI" id="CHEBI:18248"/>
    </ligandPart>
</feature>